<gene>
    <name evidence="2" type="ORF">PAECIP111892_00736</name>
</gene>
<sequence length="57" mass="6616">MNEWLQNIGLFSMVLALLYTIKKGFNYYDLKGIGDYEDVEITRQVEEAVQSLPSRKS</sequence>
<organism evidence="2 3">
    <name type="scientific">Paenibacillus auburnensis</name>
    <dbReference type="NCBI Taxonomy" id="2905649"/>
    <lineage>
        <taxon>Bacteria</taxon>
        <taxon>Bacillati</taxon>
        <taxon>Bacillota</taxon>
        <taxon>Bacilli</taxon>
        <taxon>Bacillales</taxon>
        <taxon>Paenibacillaceae</taxon>
        <taxon>Paenibacillus</taxon>
    </lineage>
</organism>
<keyword evidence="1" id="KW-0812">Transmembrane</keyword>
<comment type="caution">
    <text evidence="2">The sequence shown here is derived from an EMBL/GenBank/DDBJ whole genome shotgun (WGS) entry which is preliminary data.</text>
</comment>
<dbReference type="RefSeq" id="WP_236329868.1">
    <property type="nucleotide sequence ID" value="NZ_CAKMMG010000001.1"/>
</dbReference>
<name>A0ABM9BPH3_9BACL</name>
<evidence type="ECO:0000256" key="1">
    <source>
        <dbReference type="SAM" id="Phobius"/>
    </source>
</evidence>
<dbReference type="Proteomes" id="UP000838324">
    <property type="component" value="Unassembled WGS sequence"/>
</dbReference>
<keyword evidence="3" id="KW-1185">Reference proteome</keyword>
<protein>
    <submittedName>
        <fullName evidence="2">Uncharacterized protein</fullName>
    </submittedName>
</protein>
<reference evidence="2" key="1">
    <citation type="submission" date="2022-01" db="EMBL/GenBank/DDBJ databases">
        <authorList>
            <person name="Criscuolo A."/>
        </authorList>
    </citation>
    <scope>NUCLEOTIDE SEQUENCE</scope>
    <source>
        <strain evidence="2">CIP111892</strain>
    </source>
</reference>
<proteinExistence type="predicted"/>
<evidence type="ECO:0000313" key="3">
    <source>
        <dbReference type="Proteomes" id="UP000838324"/>
    </source>
</evidence>
<accession>A0ABM9BPH3</accession>
<feature type="transmembrane region" description="Helical" evidence="1">
    <location>
        <begin position="6"/>
        <end position="21"/>
    </location>
</feature>
<dbReference type="EMBL" id="CAKMMG010000001">
    <property type="protein sequence ID" value="CAH1191762.1"/>
    <property type="molecule type" value="Genomic_DNA"/>
</dbReference>
<keyword evidence="1" id="KW-0472">Membrane</keyword>
<evidence type="ECO:0000313" key="2">
    <source>
        <dbReference type="EMBL" id="CAH1191762.1"/>
    </source>
</evidence>
<keyword evidence="1" id="KW-1133">Transmembrane helix</keyword>